<dbReference type="GO" id="GO:0006355">
    <property type="term" value="P:regulation of DNA-templated transcription"/>
    <property type="evidence" value="ECO:0000318"/>
    <property type="project" value="GO_Central"/>
</dbReference>
<keyword evidence="4" id="KW-0238">DNA-binding</keyword>
<dbReference type="SMR" id="A2DDK4"/>
<name>A2DDK4_TRIV3</name>
<dbReference type="GO" id="GO:0000978">
    <property type="term" value="F:RNA polymerase II cis-regulatory region sequence-specific DNA binding"/>
    <property type="evidence" value="ECO:0000318"/>
    <property type="project" value="GO_Central"/>
</dbReference>
<dbReference type="Gene3D" id="1.10.10.60">
    <property type="entry name" value="Homeodomain-like"/>
    <property type="match status" value="2"/>
</dbReference>
<dbReference type="PROSITE" id="PS51294">
    <property type="entry name" value="HTH_MYB"/>
    <property type="match status" value="2"/>
</dbReference>
<dbReference type="VEuPathDB" id="TrichDB:TVAGG3_0998600"/>
<dbReference type="InterPro" id="IPR017930">
    <property type="entry name" value="Myb_dom"/>
</dbReference>
<evidence type="ECO:0000259" key="2">
    <source>
        <dbReference type="PROSITE" id="PS50090"/>
    </source>
</evidence>
<organism evidence="4 5">
    <name type="scientific">Trichomonas vaginalis (strain ATCC PRA-98 / G3)</name>
    <dbReference type="NCBI Taxonomy" id="412133"/>
    <lineage>
        <taxon>Eukaryota</taxon>
        <taxon>Metamonada</taxon>
        <taxon>Parabasalia</taxon>
        <taxon>Trichomonadida</taxon>
        <taxon>Trichomonadidae</taxon>
        <taxon>Trichomonas</taxon>
    </lineage>
</organism>
<dbReference type="VEuPathDB" id="TrichDB:TVAG_198170"/>
<evidence type="ECO:0000313" key="4">
    <source>
        <dbReference type="EMBL" id="EAY21380.1"/>
    </source>
</evidence>
<evidence type="ECO:0000256" key="1">
    <source>
        <dbReference type="SAM" id="MobiDB-lite"/>
    </source>
</evidence>
<dbReference type="KEGG" id="tva:5466929"/>
<dbReference type="InterPro" id="IPR001005">
    <property type="entry name" value="SANT/Myb"/>
</dbReference>
<dbReference type="InterPro" id="IPR050560">
    <property type="entry name" value="MYB_TF"/>
</dbReference>
<feature type="domain" description="HTH myb-type" evidence="3">
    <location>
        <begin position="17"/>
        <end position="66"/>
    </location>
</feature>
<evidence type="ECO:0000259" key="3">
    <source>
        <dbReference type="PROSITE" id="PS51294"/>
    </source>
</evidence>
<dbReference type="PANTHER" id="PTHR45614:SF69">
    <property type="entry name" value="CHROMOSOME UNDETERMINED SCAFFOLD_38, WHOLE GENOME SHOTGUN SEQUENCE"/>
    <property type="match status" value="1"/>
</dbReference>
<dbReference type="GO" id="GO:0000981">
    <property type="term" value="F:DNA-binding transcription factor activity, RNA polymerase II-specific"/>
    <property type="evidence" value="ECO:0000318"/>
    <property type="project" value="GO_Central"/>
</dbReference>
<dbReference type="EMBL" id="DS113190">
    <property type="protein sequence ID" value="EAY21380.1"/>
    <property type="molecule type" value="Genomic_DNA"/>
</dbReference>
<dbReference type="CDD" id="cd00167">
    <property type="entry name" value="SANT"/>
    <property type="match status" value="2"/>
</dbReference>
<protein>
    <submittedName>
        <fullName evidence="4">Myb-like DNA-binding domain containing protein</fullName>
    </submittedName>
</protein>
<reference evidence="4" key="1">
    <citation type="submission" date="2006-10" db="EMBL/GenBank/DDBJ databases">
        <authorList>
            <person name="Amadeo P."/>
            <person name="Zhao Q."/>
            <person name="Wortman J."/>
            <person name="Fraser-Liggett C."/>
            <person name="Carlton J."/>
        </authorList>
    </citation>
    <scope>NUCLEOTIDE SEQUENCE</scope>
    <source>
        <strain evidence="4">G3</strain>
    </source>
</reference>
<gene>
    <name evidence="4" type="ORF">TVAG_198170</name>
</gene>
<evidence type="ECO:0000313" key="5">
    <source>
        <dbReference type="Proteomes" id="UP000001542"/>
    </source>
</evidence>
<feature type="domain" description="HTH myb-type" evidence="3">
    <location>
        <begin position="70"/>
        <end position="117"/>
    </location>
</feature>
<feature type="domain" description="Myb-like" evidence="2">
    <location>
        <begin position="70"/>
        <end position="113"/>
    </location>
</feature>
<dbReference type="Pfam" id="PF00249">
    <property type="entry name" value="Myb_DNA-binding"/>
    <property type="match status" value="2"/>
</dbReference>
<feature type="compositionally biased region" description="Polar residues" evidence="1">
    <location>
        <begin position="138"/>
        <end position="147"/>
    </location>
</feature>
<dbReference type="SMART" id="SM00717">
    <property type="entry name" value="SANT"/>
    <property type="match status" value="2"/>
</dbReference>
<reference evidence="4" key="2">
    <citation type="journal article" date="2007" name="Science">
        <title>Draft genome sequence of the sexually transmitted pathogen Trichomonas vaginalis.</title>
        <authorList>
            <person name="Carlton J.M."/>
            <person name="Hirt R.P."/>
            <person name="Silva J.C."/>
            <person name="Delcher A.L."/>
            <person name="Schatz M."/>
            <person name="Zhao Q."/>
            <person name="Wortman J.R."/>
            <person name="Bidwell S.L."/>
            <person name="Alsmark U.C.M."/>
            <person name="Besteiro S."/>
            <person name="Sicheritz-Ponten T."/>
            <person name="Noel C.J."/>
            <person name="Dacks J.B."/>
            <person name="Foster P.G."/>
            <person name="Simillion C."/>
            <person name="Van de Peer Y."/>
            <person name="Miranda-Saavedra D."/>
            <person name="Barton G.J."/>
            <person name="Westrop G.D."/>
            <person name="Mueller S."/>
            <person name="Dessi D."/>
            <person name="Fiori P.L."/>
            <person name="Ren Q."/>
            <person name="Paulsen I."/>
            <person name="Zhang H."/>
            <person name="Bastida-Corcuera F.D."/>
            <person name="Simoes-Barbosa A."/>
            <person name="Brown M.T."/>
            <person name="Hayes R.D."/>
            <person name="Mukherjee M."/>
            <person name="Okumura C.Y."/>
            <person name="Schneider R."/>
            <person name="Smith A.J."/>
            <person name="Vanacova S."/>
            <person name="Villalvazo M."/>
            <person name="Haas B.J."/>
            <person name="Pertea M."/>
            <person name="Feldblyum T.V."/>
            <person name="Utterback T.R."/>
            <person name="Shu C.L."/>
            <person name="Osoegawa K."/>
            <person name="de Jong P.J."/>
            <person name="Hrdy I."/>
            <person name="Horvathova L."/>
            <person name="Zubacova Z."/>
            <person name="Dolezal P."/>
            <person name="Malik S.B."/>
            <person name="Logsdon J.M. Jr."/>
            <person name="Henze K."/>
            <person name="Gupta A."/>
            <person name="Wang C.C."/>
            <person name="Dunne R.L."/>
            <person name="Upcroft J.A."/>
            <person name="Upcroft P."/>
            <person name="White O."/>
            <person name="Salzberg S.L."/>
            <person name="Tang P."/>
            <person name="Chiu C.-H."/>
            <person name="Lee Y.-S."/>
            <person name="Embley T.M."/>
            <person name="Coombs G.H."/>
            <person name="Mottram J.C."/>
            <person name="Tachezy J."/>
            <person name="Fraser-Liggett C.M."/>
            <person name="Johnson P.J."/>
        </authorList>
    </citation>
    <scope>NUCLEOTIDE SEQUENCE [LARGE SCALE GENOMIC DNA]</scope>
    <source>
        <strain evidence="4">G3</strain>
    </source>
</reference>
<dbReference type="PANTHER" id="PTHR45614">
    <property type="entry name" value="MYB PROTEIN-RELATED"/>
    <property type="match status" value="1"/>
</dbReference>
<keyword evidence="5" id="KW-1185">Reference proteome</keyword>
<accession>A2DDK4</accession>
<dbReference type="Proteomes" id="UP000001542">
    <property type="component" value="Unassembled WGS sequence"/>
</dbReference>
<dbReference type="AlphaFoldDB" id="A2DDK4"/>
<dbReference type="PROSITE" id="PS50090">
    <property type="entry name" value="MYB_LIKE"/>
    <property type="match status" value="2"/>
</dbReference>
<dbReference type="eggNOG" id="KOG0048">
    <property type="taxonomic scope" value="Eukaryota"/>
</dbReference>
<sequence length="167" mass="19770">MQALLLQIDAQYSTSLRKRFTEAEDNLLRTLRANDKMTWDEIASYLPGRTGRQCKDRYNNYLNQQIVLKNWTTEEDFIIIQKYQQYGPRWTTIAKFLNNRSGNNVKNRWYKSIALRYPNLQTVATAPRHNKKPESPVVENQNSDSSSEVFNDDIFEYHELDDPFLLI</sequence>
<proteinExistence type="predicted"/>
<feature type="domain" description="Myb-like" evidence="2">
    <location>
        <begin position="17"/>
        <end position="62"/>
    </location>
</feature>
<dbReference type="STRING" id="5722.A2DDK4"/>
<dbReference type="SUPFAM" id="SSF46689">
    <property type="entry name" value="Homeodomain-like"/>
    <property type="match status" value="1"/>
</dbReference>
<dbReference type="OrthoDB" id="39591at2759"/>
<dbReference type="InParanoid" id="A2DDK4"/>
<feature type="region of interest" description="Disordered" evidence="1">
    <location>
        <begin position="125"/>
        <end position="147"/>
    </location>
</feature>
<dbReference type="GO" id="GO:0005634">
    <property type="term" value="C:nucleus"/>
    <property type="evidence" value="ECO:0000318"/>
    <property type="project" value="GO_Central"/>
</dbReference>
<dbReference type="InterPro" id="IPR009057">
    <property type="entry name" value="Homeodomain-like_sf"/>
</dbReference>